<dbReference type="AlphaFoldDB" id="A0A380QC30"/>
<sequence length="94" mass="10735">MIQKSRKRIRNADYWCVGSLALNCVLPAARWWTNANAFSVVTSLSISHIQWHISPEHAICGCQQSTLELLSTILNTRNLFQLIVIESLSWHPDM</sequence>
<organism evidence="1 2">
    <name type="scientific">Yersinia pseudotuberculosis</name>
    <dbReference type="NCBI Taxonomy" id="633"/>
    <lineage>
        <taxon>Bacteria</taxon>
        <taxon>Pseudomonadati</taxon>
        <taxon>Pseudomonadota</taxon>
        <taxon>Gammaproteobacteria</taxon>
        <taxon>Enterobacterales</taxon>
        <taxon>Yersiniaceae</taxon>
        <taxon>Yersinia</taxon>
    </lineage>
</organism>
<protein>
    <submittedName>
        <fullName evidence="1">Uncharacterized protein</fullName>
    </submittedName>
</protein>
<gene>
    <name evidence="1" type="ORF">NCTC8580_03633</name>
</gene>
<accession>A0A380QC30</accession>
<name>A0A380QC30_YERPU</name>
<proteinExistence type="predicted"/>
<evidence type="ECO:0000313" key="2">
    <source>
        <dbReference type="Proteomes" id="UP000255087"/>
    </source>
</evidence>
<dbReference type="RefSeq" id="WP_147280433.1">
    <property type="nucleotide sequence ID" value="NZ_UHJC01000001.1"/>
</dbReference>
<dbReference type="EMBL" id="UHJC01000001">
    <property type="protein sequence ID" value="SUP85385.1"/>
    <property type="molecule type" value="Genomic_DNA"/>
</dbReference>
<evidence type="ECO:0000313" key="1">
    <source>
        <dbReference type="EMBL" id="SUP85385.1"/>
    </source>
</evidence>
<dbReference type="Proteomes" id="UP000255087">
    <property type="component" value="Unassembled WGS sequence"/>
</dbReference>
<reference evidence="1 2" key="1">
    <citation type="submission" date="2018-06" db="EMBL/GenBank/DDBJ databases">
        <authorList>
            <consortium name="Pathogen Informatics"/>
            <person name="Doyle S."/>
        </authorList>
    </citation>
    <scope>NUCLEOTIDE SEQUENCE [LARGE SCALE GENOMIC DNA]</scope>
    <source>
        <strain evidence="1 2">NCTC8580</strain>
    </source>
</reference>